<dbReference type="Gene3D" id="3.40.1000.10">
    <property type="entry name" value="Mog1/PsbP, alpha/beta/alpha sandwich"/>
    <property type="match status" value="1"/>
</dbReference>
<comment type="similarity">
    <text evidence="1">Belongs to the MOG1 family.</text>
</comment>
<accession>A0A9W6YTQ1</accession>
<dbReference type="InterPro" id="IPR016123">
    <property type="entry name" value="Mog1/PsbP_a/b/a-sand"/>
</dbReference>
<reference evidence="4" key="1">
    <citation type="submission" date="2023-04" db="EMBL/GenBank/DDBJ databases">
        <title>Ambrosiozyma monospora NBRC 1965.</title>
        <authorList>
            <person name="Ichikawa N."/>
            <person name="Sato H."/>
            <person name="Tonouchi N."/>
        </authorList>
    </citation>
    <scope>NUCLEOTIDE SEQUENCE</scope>
    <source>
        <strain evidence="4">NBRC 1965</strain>
    </source>
</reference>
<name>A0A9W6YTQ1_AMBMO</name>
<dbReference type="SUPFAM" id="SSF55724">
    <property type="entry name" value="Mog1p/PsbP-like"/>
    <property type="match status" value="1"/>
</dbReference>
<keyword evidence="2" id="KW-0813">Transport</keyword>
<dbReference type="PANTHER" id="PTHR15837">
    <property type="entry name" value="RAN GUANINE NUCLEOTIDE RELEASE FACTOR"/>
    <property type="match status" value="1"/>
</dbReference>
<dbReference type="Pfam" id="PF04603">
    <property type="entry name" value="Mog1"/>
    <property type="match status" value="1"/>
</dbReference>
<dbReference type="GO" id="GO:0005634">
    <property type="term" value="C:nucleus"/>
    <property type="evidence" value="ECO:0007669"/>
    <property type="project" value="TreeGrafter"/>
</dbReference>
<keyword evidence="5" id="KW-1185">Reference proteome</keyword>
<evidence type="ECO:0000256" key="2">
    <source>
        <dbReference type="ARBA" id="ARBA00022448"/>
    </source>
</evidence>
<dbReference type="OrthoDB" id="10255285at2759"/>
<comment type="caution">
    <text evidence="4">The sequence shown here is derived from an EMBL/GenBank/DDBJ whole genome shotgun (WGS) entry which is preliminary data.</text>
</comment>
<evidence type="ECO:0000256" key="1">
    <source>
        <dbReference type="ARBA" id="ARBA00010307"/>
    </source>
</evidence>
<dbReference type="EMBL" id="BSXU01000545">
    <property type="protein sequence ID" value="GMG21072.1"/>
    <property type="molecule type" value="Genomic_DNA"/>
</dbReference>
<protein>
    <submittedName>
        <fullName evidence="4">Unnamed protein product</fullName>
    </submittedName>
</protein>
<evidence type="ECO:0000313" key="5">
    <source>
        <dbReference type="Proteomes" id="UP001165063"/>
    </source>
</evidence>
<dbReference type="GO" id="GO:0005085">
    <property type="term" value="F:guanyl-nucleotide exchange factor activity"/>
    <property type="evidence" value="ECO:0007669"/>
    <property type="project" value="TreeGrafter"/>
</dbReference>
<proteinExistence type="inferred from homology"/>
<dbReference type="GO" id="GO:0031267">
    <property type="term" value="F:small GTPase binding"/>
    <property type="evidence" value="ECO:0007669"/>
    <property type="project" value="TreeGrafter"/>
</dbReference>
<gene>
    <name evidence="4" type="ORF">Amon01_000170500</name>
</gene>
<dbReference type="GO" id="GO:0006606">
    <property type="term" value="P:protein import into nucleus"/>
    <property type="evidence" value="ECO:0007669"/>
    <property type="project" value="TreeGrafter"/>
</dbReference>
<evidence type="ECO:0000313" key="4">
    <source>
        <dbReference type="EMBL" id="GMG21072.1"/>
    </source>
</evidence>
<evidence type="ECO:0000256" key="3">
    <source>
        <dbReference type="ARBA" id="ARBA00022927"/>
    </source>
</evidence>
<organism evidence="4 5">
    <name type="scientific">Ambrosiozyma monospora</name>
    <name type="common">Yeast</name>
    <name type="synonym">Endomycopsis monosporus</name>
    <dbReference type="NCBI Taxonomy" id="43982"/>
    <lineage>
        <taxon>Eukaryota</taxon>
        <taxon>Fungi</taxon>
        <taxon>Dikarya</taxon>
        <taxon>Ascomycota</taxon>
        <taxon>Saccharomycotina</taxon>
        <taxon>Pichiomycetes</taxon>
        <taxon>Pichiales</taxon>
        <taxon>Pichiaceae</taxon>
        <taxon>Ambrosiozyma</taxon>
    </lineage>
</organism>
<dbReference type="InterPro" id="IPR007681">
    <property type="entry name" value="Mog1"/>
</dbReference>
<sequence length="197" mass="21876">MKYEKKDLYGGAITVQLPTSLTDASNLRQIPDTQEVFISSDRSEIHKDDAIIIDLLERQDTSTDNQALQYHLSEISKLNGVAKDSQQILYQSELKAPNFPDDYAAIIVSGEQAKKWGRDETVLILVLGLIRISKSETDLLVSYNVPFNDADELEDLKKTLTGDGSGNGKASARIEMGKEVVLKAIESIKIENWSLFG</sequence>
<dbReference type="AlphaFoldDB" id="A0A9W6YTQ1"/>
<dbReference type="PANTHER" id="PTHR15837:SF0">
    <property type="entry name" value="RAN GUANINE NUCLEOTIDE RELEASE FACTOR"/>
    <property type="match status" value="1"/>
</dbReference>
<dbReference type="Proteomes" id="UP001165063">
    <property type="component" value="Unassembled WGS sequence"/>
</dbReference>
<keyword evidence="3" id="KW-0653">Protein transport</keyword>